<name>A0ACC1ABQ1_9ROSI</name>
<gene>
    <name evidence="1" type="ORF">Patl1_30053</name>
</gene>
<reference evidence="2" key="1">
    <citation type="journal article" date="2023" name="G3 (Bethesda)">
        <title>Genome assembly and association tests identify interacting loci associated with vigor, precocity, and sex in interspecific pistachio rootstocks.</title>
        <authorList>
            <person name="Palmer W."/>
            <person name="Jacygrad E."/>
            <person name="Sagayaradj S."/>
            <person name="Cavanaugh K."/>
            <person name="Han R."/>
            <person name="Bertier L."/>
            <person name="Beede B."/>
            <person name="Kafkas S."/>
            <person name="Golino D."/>
            <person name="Preece J."/>
            <person name="Michelmore R."/>
        </authorList>
    </citation>
    <scope>NUCLEOTIDE SEQUENCE [LARGE SCALE GENOMIC DNA]</scope>
</reference>
<proteinExistence type="predicted"/>
<protein>
    <submittedName>
        <fullName evidence="1">Uncharacterized protein</fullName>
    </submittedName>
</protein>
<evidence type="ECO:0000313" key="1">
    <source>
        <dbReference type="EMBL" id="KAJ0084467.1"/>
    </source>
</evidence>
<dbReference type="EMBL" id="CM047907">
    <property type="protein sequence ID" value="KAJ0084467.1"/>
    <property type="molecule type" value="Genomic_DNA"/>
</dbReference>
<sequence>MISSLLQIPYRRRDSNRLESDLEELNCSFGFSCITVGSGEGYRGFTC</sequence>
<accession>A0ACC1ABQ1</accession>
<organism evidence="1 2">
    <name type="scientific">Pistacia atlantica</name>
    <dbReference type="NCBI Taxonomy" id="434234"/>
    <lineage>
        <taxon>Eukaryota</taxon>
        <taxon>Viridiplantae</taxon>
        <taxon>Streptophyta</taxon>
        <taxon>Embryophyta</taxon>
        <taxon>Tracheophyta</taxon>
        <taxon>Spermatophyta</taxon>
        <taxon>Magnoliopsida</taxon>
        <taxon>eudicotyledons</taxon>
        <taxon>Gunneridae</taxon>
        <taxon>Pentapetalae</taxon>
        <taxon>rosids</taxon>
        <taxon>malvids</taxon>
        <taxon>Sapindales</taxon>
        <taxon>Anacardiaceae</taxon>
        <taxon>Pistacia</taxon>
    </lineage>
</organism>
<evidence type="ECO:0000313" key="2">
    <source>
        <dbReference type="Proteomes" id="UP001164250"/>
    </source>
</evidence>
<keyword evidence="2" id="KW-1185">Reference proteome</keyword>
<comment type="caution">
    <text evidence="1">The sequence shown here is derived from an EMBL/GenBank/DDBJ whole genome shotgun (WGS) entry which is preliminary data.</text>
</comment>
<dbReference type="Proteomes" id="UP001164250">
    <property type="component" value="Chromosome 11"/>
</dbReference>